<evidence type="ECO:0000313" key="2">
    <source>
        <dbReference type="Proteomes" id="UP001183006"/>
    </source>
</evidence>
<reference evidence="1" key="1">
    <citation type="submission" date="2023-08" db="EMBL/GenBank/DDBJ databases">
        <title>Methanolobus mangrovi sp. nov. and Methanolobus sediminis sp. nov, two novel methylotrophic methanogens isolated from mangrove sediments in China.</title>
        <authorList>
            <person name="Zhou J."/>
        </authorList>
    </citation>
    <scope>NUCLEOTIDE SEQUENCE</scope>
    <source>
        <strain evidence="1">FTZ2</strain>
    </source>
</reference>
<dbReference type="KEGG" id="mmav:RE476_07400"/>
<keyword evidence="2" id="KW-1185">Reference proteome</keyword>
<gene>
    <name evidence="1" type="ORF">RE476_07400</name>
</gene>
<accession>A0AA51UE04</accession>
<name>A0AA51UE04_9EURY</name>
<dbReference type="RefSeq" id="WP_309307019.1">
    <property type="nucleotide sequence ID" value="NZ_CP133594.1"/>
</dbReference>
<dbReference type="EMBL" id="CP133594">
    <property type="protein sequence ID" value="WMW21233.1"/>
    <property type="molecule type" value="Genomic_DNA"/>
</dbReference>
<organism evidence="1 2">
    <name type="scientific">Methanolobus mangrovi</name>
    <dbReference type="NCBI Taxonomy" id="3072977"/>
    <lineage>
        <taxon>Archaea</taxon>
        <taxon>Methanobacteriati</taxon>
        <taxon>Methanobacteriota</taxon>
        <taxon>Stenosarchaea group</taxon>
        <taxon>Methanomicrobia</taxon>
        <taxon>Methanosarcinales</taxon>
        <taxon>Methanosarcinaceae</taxon>
        <taxon>Methanolobus</taxon>
    </lineage>
</organism>
<dbReference type="Proteomes" id="UP001183006">
    <property type="component" value="Chromosome"/>
</dbReference>
<proteinExistence type="predicted"/>
<protein>
    <submittedName>
        <fullName evidence="1">Uncharacterized protein</fullName>
    </submittedName>
</protein>
<dbReference type="GeneID" id="84229955"/>
<evidence type="ECO:0000313" key="1">
    <source>
        <dbReference type="EMBL" id="WMW21233.1"/>
    </source>
</evidence>
<sequence length="90" mass="9726">MPVESHLIRVAHNATPSQIEGILKALVGIGGRVKVVANKNIIATFNGDYAEIIKRKPGVQLVGGVNFRGRTVRKVVKRRSKAESVTPGQQ</sequence>
<dbReference type="AlphaFoldDB" id="A0AA51UE04"/>